<dbReference type="PANTHER" id="PTHR23502:SF5">
    <property type="entry name" value="QUINIDINE RESISTANCE PROTEIN 3"/>
    <property type="match status" value="1"/>
</dbReference>
<keyword evidence="2" id="KW-0813">Transport</keyword>
<feature type="transmembrane region" description="Helical" evidence="7">
    <location>
        <begin position="299"/>
        <end position="322"/>
    </location>
</feature>
<feature type="non-terminal residue" evidence="9">
    <location>
        <position position="533"/>
    </location>
</feature>
<dbReference type="GO" id="GO:0005886">
    <property type="term" value="C:plasma membrane"/>
    <property type="evidence" value="ECO:0007669"/>
    <property type="project" value="TreeGrafter"/>
</dbReference>
<evidence type="ECO:0000313" key="9">
    <source>
        <dbReference type="EMBL" id="KAJ5470237.1"/>
    </source>
</evidence>
<dbReference type="InterPro" id="IPR020846">
    <property type="entry name" value="MFS_dom"/>
</dbReference>
<feature type="transmembrane region" description="Helical" evidence="7">
    <location>
        <begin position="118"/>
        <end position="140"/>
    </location>
</feature>
<dbReference type="Gene3D" id="1.20.1250.20">
    <property type="entry name" value="MFS general substrate transporter like domains"/>
    <property type="match status" value="1"/>
</dbReference>
<accession>A0A9W9WN42</accession>
<name>A0A9W9WN42_9EURO</name>
<dbReference type="PANTHER" id="PTHR23502">
    <property type="entry name" value="MAJOR FACILITATOR SUPERFAMILY"/>
    <property type="match status" value="1"/>
</dbReference>
<feature type="compositionally biased region" description="Polar residues" evidence="6">
    <location>
        <begin position="10"/>
        <end position="25"/>
    </location>
</feature>
<feature type="transmembrane region" description="Helical" evidence="7">
    <location>
        <begin position="462"/>
        <end position="479"/>
    </location>
</feature>
<organism evidence="9 10">
    <name type="scientific">Penicillium desertorum</name>
    <dbReference type="NCBI Taxonomy" id="1303715"/>
    <lineage>
        <taxon>Eukaryota</taxon>
        <taxon>Fungi</taxon>
        <taxon>Dikarya</taxon>
        <taxon>Ascomycota</taxon>
        <taxon>Pezizomycotina</taxon>
        <taxon>Eurotiomycetes</taxon>
        <taxon>Eurotiomycetidae</taxon>
        <taxon>Eurotiales</taxon>
        <taxon>Aspergillaceae</taxon>
        <taxon>Penicillium</taxon>
    </lineage>
</organism>
<evidence type="ECO:0000256" key="4">
    <source>
        <dbReference type="ARBA" id="ARBA00022989"/>
    </source>
</evidence>
<dbReference type="InterPro" id="IPR011701">
    <property type="entry name" value="MFS"/>
</dbReference>
<dbReference type="AlphaFoldDB" id="A0A9W9WN42"/>
<dbReference type="GO" id="GO:0015203">
    <property type="term" value="F:polyamine transmembrane transporter activity"/>
    <property type="evidence" value="ECO:0007669"/>
    <property type="project" value="TreeGrafter"/>
</dbReference>
<evidence type="ECO:0000256" key="3">
    <source>
        <dbReference type="ARBA" id="ARBA00022692"/>
    </source>
</evidence>
<dbReference type="CDD" id="cd17323">
    <property type="entry name" value="MFS_Tpo1_MDR_like"/>
    <property type="match status" value="1"/>
</dbReference>
<dbReference type="Pfam" id="PF07690">
    <property type="entry name" value="MFS_1"/>
    <property type="match status" value="1"/>
</dbReference>
<keyword evidence="5 7" id="KW-0472">Membrane</keyword>
<evidence type="ECO:0000256" key="6">
    <source>
        <dbReference type="SAM" id="MobiDB-lite"/>
    </source>
</evidence>
<proteinExistence type="predicted"/>
<feature type="transmembrane region" description="Helical" evidence="7">
    <location>
        <begin position="485"/>
        <end position="507"/>
    </location>
</feature>
<protein>
    <recommendedName>
        <fullName evidence="8">Major facilitator superfamily (MFS) profile domain-containing protein</fullName>
    </recommendedName>
</protein>
<reference evidence="9" key="1">
    <citation type="submission" date="2022-12" db="EMBL/GenBank/DDBJ databases">
        <authorList>
            <person name="Petersen C."/>
        </authorList>
    </citation>
    <scope>NUCLEOTIDE SEQUENCE</scope>
    <source>
        <strain evidence="9">IBT 17660</strain>
    </source>
</reference>
<gene>
    <name evidence="9" type="ORF">N7530_007594</name>
</gene>
<dbReference type="EMBL" id="JAPWDO010000005">
    <property type="protein sequence ID" value="KAJ5470237.1"/>
    <property type="molecule type" value="Genomic_DNA"/>
</dbReference>
<feature type="transmembrane region" description="Helical" evidence="7">
    <location>
        <begin position="211"/>
        <end position="232"/>
    </location>
</feature>
<evidence type="ECO:0000256" key="7">
    <source>
        <dbReference type="SAM" id="Phobius"/>
    </source>
</evidence>
<feature type="transmembrane region" description="Helical" evidence="7">
    <location>
        <begin position="395"/>
        <end position="412"/>
    </location>
</feature>
<evidence type="ECO:0000313" key="10">
    <source>
        <dbReference type="Proteomes" id="UP001147760"/>
    </source>
</evidence>
<keyword evidence="10" id="KW-1185">Reference proteome</keyword>
<feature type="transmembrane region" description="Helical" evidence="7">
    <location>
        <begin position="418"/>
        <end position="441"/>
    </location>
</feature>
<feature type="transmembrane region" description="Helical" evidence="7">
    <location>
        <begin position="85"/>
        <end position="106"/>
    </location>
</feature>
<comment type="subcellular location">
    <subcellularLocation>
        <location evidence="1">Membrane</location>
        <topology evidence="1">Multi-pass membrane protein</topology>
    </subcellularLocation>
</comment>
<evidence type="ECO:0000256" key="2">
    <source>
        <dbReference type="ARBA" id="ARBA00022448"/>
    </source>
</evidence>
<dbReference type="OrthoDB" id="3936150at2759"/>
<feature type="transmembrane region" description="Helical" evidence="7">
    <location>
        <begin position="337"/>
        <end position="360"/>
    </location>
</feature>
<evidence type="ECO:0000256" key="1">
    <source>
        <dbReference type="ARBA" id="ARBA00004141"/>
    </source>
</evidence>
<dbReference type="GO" id="GO:0010509">
    <property type="term" value="P:intracellular polyamine homeostasis"/>
    <property type="evidence" value="ECO:0007669"/>
    <property type="project" value="TreeGrafter"/>
</dbReference>
<keyword evidence="3 7" id="KW-0812">Transmembrane</keyword>
<feature type="compositionally biased region" description="Basic and acidic residues" evidence="6">
    <location>
        <begin position="26"/>
        <end position="43"/>
    </location>
</feature>
<keyword evidence="4 7" id="KW-1133">Transmembrane helix</keyword>
<dbReference type="FunFam" id="1.20.1250.20:FF:000172">
    <property type="entry name" value="MFS multidrug resistance transporter"/>
    <property type="match status" value="1"/>
</dbReference>
<dbReference type="PROSITE" id="PS50850">
    <property type="entry name" value="MFS"/>
    <property type="match status" value="1"/>
</dbReference>
<comment type="caution">
    <text evidence="9">The sequence shown here is derived from an EMBL/GenBank/DDBJ whole genome shotgun (WGS) entry which is preliminary data.</text>
</comment>
<sequence length="533" mass="59118">KISLMHRANTPESPAFNTMQSPKSTQTERTDPREQFTQDDTKAEFGTRQKVDHHGSAQVCRGFLPWLCFVPALQDPRQYTPGTKWGLTFIVAMGGLVVPLSSGVLFPCLLEIAEDMHTTVSVVNLSIAFSSLAVAITPLWWSYLAELYGRRLVYILSFFFLGIFNILAAISPNIGMFIAMRLLGSASSACLQAVSAGTISDMFETQDRGKAMGVFMLGPMLGPMFAPIIGGALTMNWSWRSTQWFMVVYGWTVFAVMLLFMPETATNLEESRRKHRNDATSPGKKAIYLLLKPMKSAKLFQYPPILITVYYTSIVFATYYLICVSIEDTFALPPYSWSPIIVGVAYIPSGLGLLFGAIIGGRWQDYIMARTARKEGRYDDKGELILHPVDRLGENCLLGGILFPGALLWWGWTAGKHAFWLVPLLGNFFYGFGGMIVTNITMTMLTEFTPKNSTIGVAVNNLMRNSLSCVSAVIAQPLFDAIGTGWSFTGACLFCLLSGIPLILLRIKRDEWSRQMKATLGGEQEDYPVSVED</sequence>
<reference evidence="9" key="2">
    <citation type="journal article" date="2023" name="IMA Fungus">
        <title>Comparative genomic study of the Penicillium genus elucidates a diverse pangenome and 15 lateral gene transfer events.</title>
        <authorList>
            <person name="Petersen C."/>
            <person name="Sorensen T."/>
            <person name="Nielsen M.R."/>
            <person name="Sondergaard T.E."/>
            <person name="Sorensen J.L."/>
            <person name="Fitzpatrick D.A."/>
            <person name="Frisvad J.C."/>
            <person name="Nielsen K.L."/>
        </authorList>
    </citation>
    <scope>NUCLEOTIDE SEQUENCE</scope>
    <source>
        <strain evidence="9">IBT 17660</strain>
    </source>
</reference>
<evidence type="ECO:0000259" key="8">
    <source>
        <dbReference type="PROSITE" id="PS50850"/>
    </source>
</evidence>
<evidence type="ECO:0000256" key="5">
    <source>
        <dbReference type="ARBA" id="ARBA00023136"/>
    </source>
</evidence>
<feature type="domain" description="Major facilitator superfamily (MFS) profile" evidence="8">
    <location>
        <begin position="87"/>
        <end position="510"/>
    </location>
</feature>
<dbReference type="InterPro" id="IPR036259">
    <property type="entry name" value="MFS_trans_sf"/>
</dbReference>
<feature type="region of interest" description="Disordered" evidence="6">
    <location>
        <begin position="1"/>
        <end position="43"/>
    </location>
</feature>
<feature type="transmembrane region" description="Helical" evidence="7">
    <location>
        <begin position="244"/>
        <end position="266"/>
    </location>
</feature>
<feature type="transmembrane region" description="Helical" evidence="7">
    <location>
        <begin position="176"/>
        <end position="199"/>
    </location>
</feature>
<dbReference type="Proteomes" id="UP001147760">
    <property type="component" value="Unassembled WGS sequence"/>
</dbReference>
<dbReference type="SUPFAM" id="SSF103473">
    <property type="entry name" value="MFS general substrate transporter"/>
    <property type="match status" value="1"/>
</dbReference>
<feature type="transmembrane region" description="Helical" evidence="7">
    <location>
        <begin position="152"/>
        <end position="170"/>
    </location>
</feature>